<gene>
    <name evidence="2" type="ORF">EPI11_02255</name>
</gene>
<dbReference type="Gene3D" id="2.60.40.1930">
    <property type="match status" value="1"/>
</dbReference>
<dbReference type="AlphaFoldDB" id="A0A3S3QN34"/>
<feature type="chain" id="PRO_5018584991" description="TonB-dependent receptor" evidence="1">
    <location>
        <begin position="24"/>
        <end position="799"/>
    </location>
</feature>
<evidence type="ECO:0000313" key="2">
    <source>
        <dbReference type="EMBL" id="RWX03776.1"/>
    </source>
</evidence>
<comment type="caution">
    <text evidence="2">The sequence shown here is derived from an EMBL/GenBank/DDBJ whole genome shotgun (WGS) entry which is preliminary data.</text>
</comment>
<dbReference type="Proteomes" id="UP000287527">
    <property type="component" value="Unassembled WGS sequence"/>
</dbReference>
<reference evidence="2 3" key="1">
    <citation type="submission" date="2019-01" db="EMBL/GenBank/DDBJ databases">
        <title>Flavobacterium sp. nov.,isolated from freshwater.</title>
        <authorList>
            <person name="Zhang R."/>
            <person name="Du Z.-J."/>
        </authorList>
    </citation>
    <scope>NUCLEOTIDE SEQUENCE [LARGE SCALE GENOMIC DNA]</scope>
    <source>
        <strain evidence="2 3">1E403</strain>
    </source>
</reference>
<accession>A0A3S3QN34</accession>
<feature type="signal peptide" evidence="1">
    <location>
        <begin position="1"/>
        <end position="23"/>
    </location>
</feature>
<proteinExistence type="predicted"/>
<keyword evidence="3" id="KW-1185">Reference proteome</keyword>
<dbReference type="EMBL" id="SBII01000001">
    <property type="protein sequence ID" value="RWX03776.1"/>
    <property type="molecule type" value="Genomic_DNA"/>
</dbReference>
<dbReference type="OrthoDB" id="679547at2"/>
<dbReference type="RefSeq" id="WP_128388330.1">
    <property type="nucleotide sequence ID" value="NZ_SBII01000001.1"/>
</dbReference>
<protein>
    <recommendedName>
        <fullName evidence="4">TonB-dependent receptor</fullName>
    </recommendedName>
</protein>
<name>A0A3S3QN34_9FLAO</name>
<evidence type="ECO:0000313" key="3">
    <source>
        <dbReference type="Proteomes" id="UP000287527"/>
    </source>
</evidence>
<sequence length="799" mass="90391">MKKIISAFCLTAISLFVNPSAFAQEDKKDQIAKVITDYFFLERENIHVHFDKNVFMTDESAWFKGYVFHRKKNAPFFNTVNIYATLMDDQGKMISTQLIYGNMGSFSGNFKLGNQLKSGKYYVQFYTNWMNNFTEDESAVYEISVINQSTGVGNILAKADPSKINIEFRPEGGTLVYDTPNSIGISISDCNHNPLPITVVDIVDSTGKNIKKVQINKLGYGKFDLLANSITGYKAVVTIEDIKHEQPLPLAQPKGIALEVNNYAVAGKTIVKIRANKSTLDSFTGKSIYMVAHQDDKMTVFEIKFNDQNLEQTVVIPNSELAEGMNTIRILDTDMNELAERMIYKYPEPGLNVSLTQGKQTGDELQYNGKINYPNMNMSISVLPESTISFEETNDIYSSLLILPYLENQKKTSGKYYFESPSKVKQYELDLFLVNQKSKYKWRDILKNPPKSTYSFDMGLTLKGTIPSTLGNVNNAKVRVYSLTSSIDEIADINVKREFYFENMVIADSSYVNFTLLKKGAKPKEITVIPQLLNSKRRLNKPYQPQPRCYAPQGNNIIQQIPNIYKENIQLEEIKIEGSTLKYANSFGNGNLVSYKISDEKANMYQNLTNFIKAYSNFEIIDRNGLFIIQTRGANSINAAKSGPIVYIDNVQALGQVTDSVSGLDYSNVLNPIQMHEVDEIYMSSTAIVPSIRNYVGIIKIYLKKDRKPIIKNSTPQIIMKNGYERIKPFTNITYNSTTDKGFENFGVVDWQPTIMTDENGNFKLSIPKIYRKPIKVLIEGFSADGKLISEIKILDTVK</sequence>
<evidence type="ECO:0008006" key="4">
    <source>
        <dbReference type="Google" id="ProtNLM"/>
    </source>
</evidence>
<organism evidence="2 3">
    <name type="scientific">Flavobacterium cerinum</name>
    <dbReference type="NCBI Taxonomy" id="2502784"/>
    <lineage>
        <taxon>Bacteria</taxon>
        <taxon>Pseudomonadati</taxon>
        <taxon>Bacteroidota</taxon>
        <taxon>Flavobacteriia</taxon>
        <taxon>Flavobacteriales</taxon>
        <taxon>Flavobacteriaceae</taxon>
        <taxon>Flavobacterium</taxon>
    </lineage>
</organism>
<evidence type="ECO:0000256" key="1">
    <source>
        <dbReference type="SAM" id="SignalP"/>
    </source>
</evidence>
<keyword evidence="1" id="KW-0732">Signal</keyword>